<evidence type="ECO:0008006" key="6">
    <source>
        <dbReference type="Google" id="ProtNLM"/>
    </source>
</evidence>
<evidence type="ECO:0000256" key="3">
    <source>
        <dbReference type="ARBA" id="ARBA00022833"/>
    </source>
</evidence>
<keyword evidence="3" id="KW-0862">Zinc</keyword>
<dbReference type="Proteomes" id="UP000235965">
    <property type="component" value="Unassembled WGS sequence"/>
</dbReference>
<keyword evidence="2" id="KW-0863">Zinc-finger</keyword>
<organism evidence="4 5">
    <name type="scientific">Cryptotermes secundus</name>
    <dbReference type="NCBI Taxonomy" id="105785"/>
    <lineage>
        <taxon>Eukaryota</taxon>
        <taxon>Metazoa</taxon>
        <taxon>Ecdysozoa</taxon>
        <taxon>Arthropoda</taxon>
        <taxon>Hexapoda</taxon>
        <taxon>Insecta</taxon>
        <taxon>Pterygota</taxon>
        <taxon>Neoptera</taxon>
        <taxon>Polyneoptera</taxon>
        <taxon>Dictyoptera</taxon>
        <taxon>Blattodea</taxon>
        <taxon>Blattoidea</taxon>
        <taxon>Termitoidae</taxon>
        <taxon>Kalotermitidae</taxon>
        <taxon>Cryptotermitinae</taxon>
        <taxon>Cryptotermes</taxon>
    </lineage>
</organism>
<evidence type="ECO:0000256" key="1">
    <source>
        <dbReference type="ARBA" id="ARBA00022723"/>
    </source>
</evidence>
<dbReference type="InterPro" id="IPR013083">
    <property type="entry name" value="Znf_RING/FYVE/PHD"/>
</dbReference>
<dbReference type="InterPro" id="IPR011011">
    <property type="entry name" value="Znf_FYVE_PHD"/>
</dbReference>
<evidence type="ECO:0000256" key="2">
    <source>
        <dbReference type="ARBA" id="ARBA00022771"/>
    </source>
</evidence>
<dbReference type="SUPFAM" id="SSF57903">
    <property type="entry name" value="FYVE/PHD zinc finger"/>
    <property type="match status" value="1"/>
</dbReference>
<sequence>MPAGVCGACHRIYDENQSVECIGPCGAHYHLSCAKIDASEREFFIADGHSVYKCHNCTRRGNNDVCVTPVASHHKVKEAESSLLPAQDKHVENNLECLVIDKLNTLKENGDSMLLQMKELLNGLEQISADISLLRSDNVVLKSLLTEFLEQNEARSCVKPSNMISLAEYIQSSSKTGSNYTDEPFQNTLAAEDLCFKISHKRIRLQRSQFSSPISKSAEKMPKIEAHSNSGVSASVLNTKLMKVLPDVKADEELLKKMTVSRTFPWKTGNFLLLLVIVGLLAYDIRKHGSFQSSSTGRFLNDIGALQYGEHAWAKTKFYSNKSYRWAEENIPHYYKTVGDHAKPYMELAWDVCLIVGHQLHNMYGNIHAYVEEKAPTVIEWIDFHAPSLLDRVKVHSTEAWELIKQNALILWQFFLRYSDMGIEWLKTNVFVGNLSPENLQKYSMEALNTTQVYAAWTYDWVRQKVQTLSKIQ</sequence>
<dbReference type="AlphaFoldDB" id="A0A2J7PI28"/>
<dbReference type="Pfam" id="PF10151">
    <property type="entry name" value="TMEM214"/>
    <property type="match status" value="1"/>
</dbReference>
<dbReference type="EMBL" id="NEVH01025130">
    <property type="protein sequence ID" value="PNF15978.1"/>
    <property type="molecule type" value="Genomic_DNA"/>
</dbReference>
<dbReference type="PROSITE" id="PS01359">
    <property type="entry name" value="ZF_PHD_1"/>
    <property type="match status" value="1"/>
</dbReference>
<evidence type="ECO:0000313" key="4">
    <source>
        <dbReference type="EMBL" id="PNF15978.1"/>
    </source>
</evidence>
<dbReference type="OrthoDB" id="10022292at2759"/>
<reference evidence="4 5" key="1">
    <citation type="submission" date="2017-12" db="EMBL/GenBank/DDBJ databases">
        <title>Hemimetabolous genomes reveal molecular basis of termite eusociality.</title>
        <authorList>
            <person name="Harrison M.C."/>
            <person name="Jongepier E."/>
            <person name="Robertson H.M."/>
            <person name="Arning N."/>
            <person name="Bitard-Feildel T."/>
            <person name="Chao H."/>
            <person name="Childers C.P."/>
            <person name="Dinh H."/>
            <person name="Doddapaneni H."/>
            <person name="Dugan S."/>
            <person name="Gowin J."/>
            <person name="Greiner C."/>
            <person name="Han Y."/>
            <person name="Hu H."/>
            <person name="Hughes D.S.T."/>
            <person name="Huylmans A.-K."/>
            <person name="Kemena C."/>
            <person name="Kremer L.P.M."/>
            <person name="Lee S.L."/>
            <person name="Lopez-Ezquerra A."/>
            <person name="Mallet L."/>
            <person name="Monroy-Kuhn J.M."/>
            <person name="Moser A."/>
            <person name="Murali S.C."/>
            <person name="Muzny D.M."/>
            <person name="Otani S."/>
            <person name="Piulachs M.-D."/>
            <person name="Poelchau M."/>
            <person name="Qu J."/>
            <person name="Schaub F."/>
            <person name="Wada-Katsumata A."/>
            <person name="Worley K.C."/>
            <person name="Xie Q."/>
            <person name="Ylla G."/>
            <person name="Poulsen M."/>
            <person name="Gibbs R.A."/>
            <person name="Schal C."/>
            <person name="Richards S."/>
            <person name="Belles X."/>
            <person name="Korb J."/>
            <person name="Bornberg-Bauer E."/>
        </authorList>
    </citation>
    <scope>NUCLEOTIDE SEQUENCE [LARGE SCALE GENOMIC DNA]</scope>
    <source>
        <tissue evidence="4">Whole body</tissue>
    </source>
</reference>
<keyword evidence="5" id="KW-1185">Reference proteome</keyword>
<dbReference type="Gene3D" id="3.30.40.10">
    <property type="entry name" value="Zinc/RING finger domain, C3HC4 (zinc finger)"/>
    <property type="match status" value="1"/>
</dbReference>
<accession>A0A2J7PI28</accession>
<dbReference type="EMBL" id="NEVH01025130">
    <property type="protein sequence ID" value="PNF15979.1"/>
    <property type="molecule type" value="Genomic_DNA"/>
</dbReference>
<proteinExistence type="predicted"/>
<evidence type="ECO:0000313" key="5">
    <source>
        <dbReference type="Proteomes" id="UP000235965"/>
    </source>
</evidence>
<dbReference type="InterPro" id="IPR019308">
    <property type="entry name" value="TMEM214"/>
</dbReference>
<keyword evidence="1" id="KW-0479">Metal-binding</keyword>
<protein>
    <recommendedName>
        <fullName evidence="6">PHD-type domain-containing protein</fullName>
    </recommendedName>
</protein>
<comment type="caution">
    <text evidence="4">The sequence shown here is derived from an EMBL/GenBank/DDBJ whole genome shotgun (WGS) entry which is preliminary data.</text>
</comment>
<dbReference type="GO" id="GO:0008270">
    <property type="term" value="F:zinc ion binding"/>
    <property type="evidence" value="ECO:0007669"/>
    <property type="project" value="UniProtKB-KW"/>
</dbReference>
<name>A0A2J7PI28_9NEOP</name>
<dbReference type="InterPro" id="IPR019786">
    <property type="entry name" value="Zinc_finger_PHD-type_CS"/>
</dbReference>
<gene>
    <name evidence="4" type="ORF">B7P43_G07467</name>
</gene>